<organism evidence="1">
    <name type="scientific">Rhizophora mucronata</name>
    <name type="common">Asiatic mangrove</name>
    <dbReference type="NCBI Taxonomy" id="61149"/>
    <lineage>
        <taxon>Eukaryota</taxon>
        <taxon>Viridiplantae</taxon>
        <taxon>Streptophyta</taxon>
        <taxon>Embryophyta</taxon>
        <taxon>Tracheophyta</taxon>
        <taxon>Spermatophyta</taxon>
        <taxon>Magnoliopsida</taxon>
        <taxon>eudicotyledons</taxon>
        <taxon>Gunneridae</taxon>
        <taxon>Pentapetalae</taxon>
        <taxon>rosids</taxon>
        <taxon>fabids</taxon>
        <taxon>Malpighiales</taxon>
        <taxon>Rhizophoraceae</taxon>
        <taxon>Rhizophora</taxon>
    </lineage>
</organism>
<dbReference type="EMBL" id="GGEC01088896">
    <property type="protein sequence ID" value="MBX69380.1"/>
    <property type="molecule type" value="Transcribed_RNA"/>
</dbReference>
<sequence length="32" mass="3706">MNLQHQCSYIYLICELQQTCCKLIVVLPSSSF</sequence>
<accession>A0A2P2QQW5</accession>
<name>A0A2P2QQW5_RHIMU</name>
<reference evidence="1" key="1">
    <citation type="submission" date="2018-02" db="EMBL/GenBank/DDBJ databases">
        <title>Rhizophora mucronata_Transcriptome.</title>
        <authorList>
            <person name="Meera S.P."/>
            <person name="Sreeshan A."/>
            <person name="Augustine A."/>
        </authorList>
    </citation>
    <scope>NUCLEOTIDE SEQUENCE</scope>
    <source>
        <tissue evidence="1">Leaf</tissue>
    </source>
</reference>
<protein>
    <submittedName>
        <fullName evidence="1">Uncharacterized protein</fullName>
    </submittedName>
</protein>
<proteinExistence type="predicted"/>
<dbReference type="AlphaFoldDB" id="A0A2P2QQW5"/>
<evidence type="ECO:0000313" key="1">
    <source>
        <dbReference type="EMBL" id="MBX69380.1"/>
    </source>
</evidence>